<dbReference type="AlphaFoldDB" id="A0A1Q2MJC8"/>
<protein>
    <submittedName>
        <fullName evidence="2">ACT domain-containing protein</fullName>
    </submittedName>
</protein>
<name>A0A1Q2MJC8_9BACT</name>
<dbReference type="STRING" id="1851148.SMSP2_02957"/>
<dbReference type="Proteomes" id="UP000188181">
    <property type="component" value="Chromosome"/>
</dbReference>
<organism evidence="2 3">
    <name type="scientific">Limihaloglobus sulfuriphilus</name>
    <dbReference type="NCBI Taxonomy" id="1851148"/>
    <lineage>
        <taxon>Bacteria</taxon>
        <taxon>Pseudomonadati</taxon>
        <taxon>Planctomycetota</taxon>
        <taxon>Phycisphaerae</taxon>
        <taxon>Sedimentisphaerales</taxon>
        <taxon>Sedimentisphaeraceae</taxon>
        <taxon>Limihaloglobus</taxon>
    </lineage>
</organism>
<evidence type="ECO:0000259" key="1">
    <source>
        <dbReference type="PROSITE" id="PS51671"/>
    </source>
</evidence>
<dbReference type="Gene3D" id="3.30.2130.10">
    <property type="entry name" value="VC0802-like"/>
    <property type="match status" value="1"/>
</dbReference>
<dbReference type="RefSeq" id="WP_146684747.1">
    <property type="nucleotide sequence ID" value="NZ_CP019646.1"/>
</dbReference>
<accession>A0A1Q2MJC8</accession>
<evidence type="ECO:0000313" key="3">
    <source>
        <dbReference type="Proteomes" id="UP000188181"/>
    </source>
</evidence>
<feature type="domain" description="ACT" evidence="1">
    <location>
        <begin position="70"/>
        <end position="142"/>
    </location>
</feature>
<dbReference type="EMBL" id="CP019646">
    <property type="protein sequence ID" value="AQQ72567.1"/>
    <property type="molecule type" value="Genomic_DNA"/>
</dbReference>
<dbReference type="InterPro" id="IPR002912">
    <property type="entry name" value="ACT_dom"/>
</dbReference>
<proteinExistence type="predicted"/>
<reference evidence="3" key="1">
    <citation type="submission" date="2017-02" db="EMBL/GenBank/DDBJ databases">
        <title>Comparative genomics and description of representatives of a novel lineage of planctomycetes thriving in anoxic sediments.</title>
        <authorList>
            <person name="Spring S."/>
            <person name="Bunk B."/>
            <person name="Sproer C."/>
        </authorList>
    </citation>
    <scope>NUCLEOTIDE SEQUENCE [LARGE SCALE GENOMIC DNA]</scope>
    <source>
        <strain evidence="3">SM-Chi-D1</strain>
    </source>
</reference>
<sequence>MTEILNVFVDNTPGRIKSVTETLARENVNIIAFAVHDKGEFGLMKLVATEPERAKLILAENGFACALREAMVVAVPDKPGNLNELTGILLEHGINISGIFGFVIEGGQTGICCLETSEPVTKALQSELEQAGFRILTSMTIF</sequence>
<dbReference type="PANTHER" id="PTHR40099">
    <property type="entry name" value="ACETOLACTATE SYNTHASE, SMALL SUBUNIT"/>
    <property type="match status" value="1"/>
</dbReference>
<keyword evidence="3" id="KW-1185">Reference proteome</keyword>
<dbReference type="OrthoDB" id="9790662at2"/>
<dbReference type="InterPro" id="IPR045739">
    <property type="entry name" value="ACT_dom_pair"/>
</dbReference>
<dbReference type="Pfam" id="PF19571">
    <property type="entry name" value="ACT_8"/>
    <property type="match status" value="1"/>
</dbReference>
<gene>
    <name evidence="2" type="ORF">SMSP2_02957</name>
</gene>
<dbReference type="PANTHER" id="PTHR40099:SF1">
    <property type="entry name" value="ACETOLACTATE SYNTHASE, SMALL SUBUNIT"/>
    <property type="match status" value="1"/>
</dbReference>
<dbReference type="PROSITE" id="PS51671">
    <property type="entry name" value="ACT"/>
    <property type="match status" value="1"/>
</dbReference>
<dbReference type="KEGG" id="pbas:SMSP2_02957"/>
<dbReference type="InterPro" id="IPR045865">
    <property type="entry name" value="ACT-like_dom_sf"/>
</dbReference>
<evidence type="ECO:0000313" key="2">
    <source>
        <dbReference type="EMBL" id="AQQ72567.1"/>
    </source>
</evidence>
<dbReference type="SUPFAM" id="SSF55021">
    <property type="entry name" value="ACT-like"/>
    <property type="match status" value="2"/>
</dbReference>